<evidence type="ECO:0000256" key="6">
    <source>
        <dbReference type="ARBA" id="ARBA00023136"/>
    </source>
</evidence>
<dbReference type="Pfam" id="PF19300">
    <property type="entry name" value="BPD_transp_1_N"/>
    <property type="match status" value="1"/>
</dbReference>
<keyword evidence="5 7" id="KW-1133">Transmembrane helix</keyword>
<protein>
    <submittedName>
        <fullName evidence="9">Putative D,D-dipeptide transport system permease protein DdpB</fullName>
    </submittedName>
</protein>
<dbReference type="RefSeq" id="WP_206708813.1">
    <property type="nucleotide sequence ID" value="NZ_CP059066.1"/>
</dbReference>
<feature type="transmembrane region" description="Helical" evidence="7">
    <location>
        <begin position="264"/>
        <end position="285"/>
    </location>
</feature>
<feature type="transmembrane region" description="Helical" evidence="7">
    <location>
        <begin position="101"/>
        <end position="122"/>
    </location>
</feature>
<dbReference type="GO" id="GO:0071916">
    <property type="term" value="F:dipeptide transmembrane transporter activity"/>
    <property type="evidence" value="ECO:0007669"/>
    <property type="project" value="TreeGrafter"/>
</dbReference>
<evidence type="ECO:0000256" key="3">
    <source>
        <dbReference type="ARBA" id="ARBA00022475"/>
    </source>
</evidence>
<proteinExistence type="inferred from homology"/>
<dbReference type="PANTHER" id="PTHR43163:SF6">
    <property type="entry name" value="DIPEPTIDE TRANSPORT SYSTEM PERMEASE PROTEIN DPPB-RELATED"/>
    <property type="match status" value="1"/>
</dbReference>
<reference evidence="9" key="1">
    <citation type="submission" date="2020-07" db="EMBL/GenBank/DDBJ databases">
        <title>Koleobacter methoxysyntrophicus gen. nov., sp. nov., a novel anaerobic bacterium isolated from deep subsurface oil field and proposal of Koleobacterales ord. nov. in the phylum Firmicutes.</title>
        <authorList>
            <person name="Sakamoto S."/>
            <person name="Tamaki H."/>
        </authorList>
    </citation>
    <scope>NUCLEOTIDE SEQUENCE</scope>
    <source>
        <strain evidence="9">NRmbB1</strain>
    </source>
</reference>
<evidence type="ECO:0000256" key="7">
    <source>
        <dbReference type="RuleBase" id="RU363032"/>
    </source>
</evidence>
<evidence type="ECO:0000256" key="4">
    <source>
        <dbReference type="ARBA" id="ARBA00022692"/>
    </source>
</evidence>
<name>A0A8A0RMB9_9FIRM</name>
<dbReference type="InterPro" id="IPR045621">
    <property type="entry name" value="BPD_transp_1_N"/>
</dbReference>
<feature type="transmembrane region" description="Helical" evidence="7">
    <location>
        <begin position="202"/>
        <end position="221"/>
    </location>
</feature>
<feature type="domain" description="ABC transmembrane type-1" evidence="8">
    <location>
        <begin position="95"/>
        <end position="328"/>
    </location>
</feature>
<evidence type="ECO:0000256" key="1">
    <source>
        <dbReference type="ARBA" id="ARBA00004651"/>
    </source>
</evidence>
<dbReference type="CDD" id="cd06261">
    <property type="entry name" value="TM_PBP2"/>
    <property type="match status" value="1"/>
</dbReference>
<gene>
    <name evidence="9" type="primary">ddpB</name>
    <name evidence="9" type="ORF">H0A61_00940</name>
</gene>
<feature type="transmembrane region" description="Helical" evidence="7">
    <location>
        <begin position="9"/>
        <end position="30"/>
    </location>
</feature>
<keyword evidence="3" id="KW-1003">Cell membrane</keyword>
<organism evidence="9 10">
    <name type="scientific">Koleobacter methoxysyntrophicus</name>
    <dbReference type="NCBI Taxonomy" id="2751313"/>
    <lineage>
        <taxon>Bacteria</taxon>
        <taxon>Bacillati</taxon>
        <taxon>Bacillota</taxon>
        <taxon>Clostridia</taxon>
        <taxon>Koleobacterales</taxon>
        <taxon>Koleobacteraceae</taxon>
        <taxon>Koleobacter</taxon>
    </lineage>
</organism>
<dbReference type="PROSITE" id="PS50928">
    <property type="entry name" value="ABC_TM1"/>
    <property type="match status" value="1"/>
</dbReference>
<evidence type="ECO:0000313" key="10">
    <source>
        <dbReference type="Proteomes" id="UP000662904"/>
    </source>
</evidence>
<dbReference type="PANTHER" id="PTHR43163">
    <property type="entry name" value="DIPEPTIDE TRANSPORT SYSTEM PERMEASE PROTEIN DPPB-RELATED"/>
    <property type="match status" value="1"/>
</dbReference>
<accession>A0A8A0RMB9</accession>
<dbReference type="InterPro" id="IPR035906">
    <property type="entry name" value="MetI-like_sf"/>
</dbReference>
<dbReference type="Pfam" id="PF00528">
    <property type="entry name" value="BPD_transp_1"/>
    <property type="match status" value="1"/>
</dbReference>
<feature type="transmembrane region" description="Helical" evidence="7">
    <location>
        <begin position="134"/>
        <end position="155"/>
    </location>
</feature>
<dbReference type="AlphaFoldDB" id="A0A8A0RMB9"/>
<evidence type="ECO:0000256" key="5">
    <source>
        <dbReference type="ARBA" id="ARBA00022989"/>
    </source>
</evidence>
<comment type="subcellular location">
    <subcellularLocation>
        <location evidence="1 7">Cell membrane</location>
        <topology evidence="1 7">Multi-pass membrane protein</topology>
    </subcellularLocation>
</comment>
<dbReference type="Proteomes" id="UP000662904">
    <property type="component" value="Chromosome"/>
</dbReference>
<dbReference type="KEGG" id="kme:H0A61_00940"/>
<evidence type="ECO:0000256" key="2">
    <source>
        <dbReference type="ARBA" id="ARBA00022448"/>
    </source>
</evidence>
<evidence type="ECO:0000313" key="9">
    <source>
        <dbReference type="EMBL" id="QSQ08607.1"/>
    </source>
</evidence>
<feature type="transmembrane region" description="Helical" evidence="7">
    <location>
        <begin position="305"/>
        <end position="330"/>
    </location>
</feature>
<keyword evidence="2 7" id="KW-0813">Transport</keyword>
<keyword evidence="10" id="KW-1185">Reference proteome</keyword>
<comment type="similarity">
    <text evidence="7">Belongs to the binding-protein-dependent transport system permease family.</text>
</comment>
<dbReference type="Gene3D" id="1.10.3720.10">
    <property type="entry name" value="MetI-like"/>
    <property type="match status" value="1"/>
</dbReference>
<dbReference type="SUPFAM" id="SSF161098">
    <property type="entry name" value="MetI-like"/>
    <property type="match status" value="1"/>
</dbReference>
<keyword evidence="4 7" id="KW-0812">Transmembrane</keyword>
<sequence>MWAYIVRRLLLGVLVLFGVITITFFIVRIIPSDPAARWVGPKATAQQIAEARKELGLDKPIYVQYGRYISGLARGDWGISIRTRQPVLADLKAYIPATLELVIVSMVLALLLGIPLGVTAAVKQDRWPDHFCRFFSVGSVSLPTFWLGMTLQLIFFSRLQLLPIGGRLSDIVRLMSPVEKITGLILLDSLITGNYTAFFDGIKHIILPSLTLAAYPIGLVARMTRSSLLEVLNEDYIRAARAYGLPERTVVLSYALKNAMGPTITVLALSAGYSLVNTFLIEAIFNWPGLGSYAALAVITSDYTAIMGVTIFAACTYVFLNLAADILLAIDPRVRL</sequence>
<keyword evidence="6 7" id="KW-0472">Membrane</keyword>
<dbReference type="GO" id="GO:0005886">
    <property type="term" value="C:plasma membrane"/>
    <property type="evidence" value="ECO:0007669"/>
    <property type="project" value="UniProtKB-SubCell"/>
</dbReference>
<evidence type="ECO:0000259" key="8">
    <source>
        <dbReference type="PROSITE" id="PS50928"/>
    </source>
</evidence>
<dbReference type="InterPro" id="IPR000515">
    <property type="entry name" value="MetI-like"/>
</dbReference>
<dbReference type="EMBL" id="CP059066">
    <property type="protein sequence ID" value="QSQ08607.1"/>
    <property type="molecule type" value="Genomic_DNA"/>
</dbReference>